<sequence length="117" mass="13003">MIKVTIKETGAKETLSIVDPRSNVDFVSDFIGNHGAFIDGQFTYDEDSDMFAADQDTYDWWAKVTTDHQALEDRIAELEEEHGKDRVQAVVHGASDCDLEDMASAVNGALDEEFGNE</sequence>
<feature type="coiled-coil region" evidence="1">
    <location>
        <begin position="61"/>
        <end position="88"/>
    </location>
</feature>
<comment type="caution">
    <text evidence="2">The sequence shown here is derived from an EMBL/GenBank/DDBJ whole genome shotgun (WGS) entry which is preliminary data.</text>
</comment>
<name>A0ABU9DIE6_9BACL</name>
<reference evidence="2 3" key="1">
    <citation type="submission" date="2024-04" db="EMBL/GenBank/DDBJ databases">
        <title>draft genome sequnece of Paenibacillus filicis.</title>
        <authorList>
            <person name="Kim D.-U."/>
        </authorList>
    </citation>
    <scope>NUCLEOTIDE SEQUENCE [LARGE SCALE GENOMIC DNA]</scope>
    <source>
        <strain evidence="2 3">KACC14197</strain>
    </source>
</reference>
<evidence type="ECO:0000313" key="2">
    <source>
        <dbReference type="EMBL" id="MEK8128634.1"/>
    </source>
</evidence>
<dbReference type="EMBL" id="JBBPCC010000006">
    <property type="protein sequence ID" value="MEK8128634.1"/>
    <property type="molecule type" value="Genomic_DNA"/>
</dbReference>
<accession>A0ABU9DIE6</accession>
<dbReference type="RefSeq" id="WP_341415711.1">
    <property type="nucleotide sequence ID" value="NZ_JBBPCC010000006.1"/>
</dbReference>
<proteinExistence type="predicted"/>
<evidence type="ECO:0000313" key="3">
    <source>
        <dbReference type="Proteomes" id="UP001469365"/>
    </source>
</evidence>
<gene>
    <name evidence="2" type="ORF">WMW72_12025</name>
</gene>
<protein>
    <submittedName>
        <fullName evidence="2">Uncharacterized protein</fullName>
    </submittedName>
</protein>
<keyword evidence="3" id="KW-1185">Reference proteome</keyword>
<dbReference type="Proteomes" id="UP001469365">
    <property type="component" value="Unassembled WGS sequence"/>
</dbReference>
<keyword evidence="1" id="KW-0175">Coiled coil</keyword>
<organism evidence="2 3">
    <name type="scientific">Paenibacillus filicis</name>
    <dbReference type="NCBI Taxonomy" id="669464"/>
    <lineage>
        <taxon>Bacteria</taxon>
        <taxon>Bacillati</taxon>
        <taxon>Bacillota</taxon>
        <taxon>Bacilli</taxon>
        <taxon>Bacillales</taxon>
        <taxon>Paenibacillaceae</taxon>
        <taxon>Paenibacillus</taxon>
    </lineage>
</organism>
<evidence type="ECO:0000256" key="1">
    <source>
        <dbReference type="SAM" id="Coils"/>
    </source>
</evidence>